<dbReference type="RefSeq" id="WP_110942702.1">
    <property type="nucleotide sequence ID" value="NZ_FQZV01000080.1"/>
</dbReference>
<dbReference type="STRING" id="1121919.SAMN02745975_03753"/>
<dbReference type="Pfam" id="PF09299">
    <property type="entry name" value="Mu-transpos_C"/>
    <property type="match status" value="1"/>
</dbReference>
<evidence type="ECO:0000313" key="2">
    <source>
        <dbReference type="EMBL" id="SHK14802.1"/>
    </source>
</evidence>
<gene>
    <name evidence="2" type="ORF">SAMN02745975_03753</name>
</gene>
<proteinExistence type="predicted"/>
<name>A0A1M6Q3L2_9FIRM</name>
<dbReference type="AlphaFoldDB" id="A0A1M6Q3L2"/>
<dbReference type="InterPro" id="IPR036397">
    <property type="entry name" value="RNaseH_sf"/>
</dbReference>
<sequence>MLTINTLISWKTDDDNKKVERILWIEPQSNITYVIDVNLNAFPYSRLLSDIEESIKQGIAFIEPDDAFGRIINEEDISEKDKEARDKAWEIISEIVCLEPLIFIPKERRNLIKKVSTLHNVHENTVVKYLKKYWKRGKTKNALLPDYYQCGGKGKEKSTGILKRGRPRKNTEIFGEGINVDDDIKRVFRIAVNKYYHTSAQNSLMLTYELMRKEFFSNEIKVENGIEIPIVKPSSEGPSYAQFKYWFEKERNLKKEVSLRRSAKKYEQENRPIIGSSTAEALGPGSIYQIDATVADVYLVSQFNRNWIIGRPVVYGVIDVFSRLVTGIYIGLEGPSWVGAMMALANATMDKVEFCRNYGIEISTEEWPACHLPDSILADRGELEGKNAENLINALGIRIMNTPPYRADWKGIIEQNFKTTSDRVKPFMPGVVNPDLRERGDKDYRLDAKLNLYEFTQIMIKSVLYHNNQHLLRNYNREEMMIEDDVKCIPLELWNWGIANRSGKLKSVDADIVKLCLMPTATATVTGKGIKFKNLYYSSKMTLKENWFEKARNKGSWKIKVSYDPRNMKYIYIISPDHSDFEKCYMLDYQKSYFDKYYEEIEYLQEKEKLEMKKMADDELQKRVDLMAEIESIVAKADMESKKERIFQESDSKKVQGIRRNRRIEKVLNRENEAFELSKQTDKKEGEVIPIDSDMELLKRKQKEALKKIYE</sequence>
<protein>
    <submittedName>
        <fullName evidence="2">Mu transposase, C-terminal</fullName>
    </submittedName>
</protein>
<evidence type="ECO:0000313" key="3">
    <source>
        <dbReference type="Proteomes" id="UP000184536"/>
    </source>
</evidence>
<dbReference type="InterPro" id="IPR015378">
    <property type="entry name" value="Transposase-like_Mu_C"/>
</dbReference>
<dbReference type="EMBL" id="FQZV01000080">
    <property type="protein sequence ID" value="SHK14802.1"/>
    <property type="molecule type" value="Genomic_DNA"/>
</dbReference>
<dbReference type="SUPFAM" id="SSF53098">
    <property type="entry name" value="Ribonuclease H-like"/>
    <property type="match status" value="1"/>
</dbReference>
<accession>A0A1M6Q3L2</accession>
<dbReference type="InterPro" id="IPR012337">
    <property type="entry name" value="RNaseH-like_sf"/>
</dbReference>
<dbReference type="GO" id="GO:0003676">
    <property type="term" value="F:nucleic acid binding"/>
    <property type="evidence" value="ECO:0007669"/>
    <property type="project" value="InterPro"/>
</dbReference>
<dbReference type="PROSITE" id="PS50994">
    <property type="entry name" value="INTEGRASE"/>
    <property type="match status" value="1"/>
</dbReference>
<evidence type="ECO:0000259" key="1">
    <source>
        <dbReference type="PROSITE" id="PS50994"/>
    </source>
</evidence>
<dbReference type="GO" id="GO:0015074">
    <property type="term" value="P:DNA integration"/>
    <property type="evidence" value="ECO:0007669"/>
    <property type="project" value="InterPro"/>
</dbReference>
<dbReference type="Gene3D" id="3.30.420.10">
    <property type="entry name" value="Ribonuclease H-like superfamily/Ribonuclease H"/>
    <property type="match status" value="1"/>
</dbReference>
<keyword evidence="3" id="KW-1185">Reference proteome</keyword>
<reference evidence="3" key="1">
    <citation type="submission" date="2016-11" db="EMBL/GenBank/DDBJ databases">
        <authorList>
            <person name="Varghese N."/>
            <person name="Submissions S."/>
        </authorList>
    </citation>
    <scope>NUCLEOTIDE SEQUENCE [LARGE SCALE GENOMIC DNA]</scope>
    <source>
        <strain evidence="3">DSM 17957</strain>
    </source>
</reference>
<organism evidence="2 3">
    <name type="scientific">Geosporobacter subterraneus DSM 17957</name>
    <dbReference type="NCBI Taxonomy" id="1121919"/>
    <lineage>
        <taxon>Bacteria</taxon>
        <taxon>Bacillati</taxon>
        <taxon>Bacillota</taxon>
        <taxon>Clostridia</taxon>
        <taxon>Peptostreptococcales</taxon>
        <taxon>Thermotaleaceae</taxon>
        <taxon>Geosporobacter</taxon>
    </lineage>
</organism>
<dbReference type="InterPro" id="IPR001584">
    <property type="entry name" value="Integrase_cat-core"/>
</dbReference>
<dbReference type="OrthoDB" id="501284at2"/>
<dbReference type="Proteomes" id="UP000184536">
    <property type="component" value="Unassembled WGS sequence"/>
</dbReference>
<feature type="domain" description="Integrase catalytic" evidence="1">
    <location>
        <begin position="280"/>
        <end position="498"/>
    </location>
</feature>